<comment type="caution">
    <text evidence="2">The sequence shown here is derived from an EMBL/GenBank/DDBJ whole genome shotgun (WGS) entry which is preliminary data.</text>
</comment>
<protein>
    <submittedName>
        <fullName evidence="2">HNH endonuclease</fullName>
    </submittedName>
</protein>
<dbReference type="EMBL" id="JARWBG010000064">
    <property type="protein sequence ID" value="MDH2393373.1"/>
    <property type="molecule type" value="Genomic_DNA"/>
</dbReference>
<keyword evidence="2" id="KW-0255">Endonuclease</keyword>
<gene>
    <name evidence="2" type="ORF">QCN29_32340</name>
</gene>
<reference evidence="2 3" key="1">
    <citation type="submission" date="2023-04" db="EMBL/GenBank/DDBJ databases">
        <title>Streptomyces chengmaiensis sp. nov. isolated from the stem of mangrove plant in Hainan.</title>
        <authorList>
            <person name="Huang X."/>
            <person name="Zhou S."/>
            <person name="Chu X."/>
            <person name="Xie Y."/>
            <person name="Lin Y."/>
        </authorList>
    </citation>
    <scope>NUCLEOTIDE SEQUENCE [LARGE SCALE GENOMIC DNA]</scope>
    <source>
        <strain evidence="2 3">HNM0663</strain>
    </source>
</reference>
<organism evidence="2 3">
    <name type="scientific">Streptomyces chengmaiensis</name>
    <dbReference type="NCBI Taxonomy" id="3040919"/>
    <lineage>
        <taxon>Bacteria</taxon>
        <taxon>Bacillati</taxon>
        <taxon>Actinomycetota</taxon>
        <taxon>Actinomycetes</taxon>
        <taxon>Kitasatosporales</taxon>
        <taxon>Streptomycetaceae</taxon>
        <taxon>Streptomyces</taxon>
    </lineage>
</organism>
<dbReference type="Pfam" id="PF01844">
    <property type="entry name" value="HNH"/>
    <property type="match status" value="1"/>
</dbReference>
<dbReference type="RefSeq" id="WP_279932619.1">
    <property type="nucleotide sequence ID" value="NZ_JARWBG010000064.1"/>
</dbReference>
<feature type="domain" description="HNH" evidence="1">
    <location>
        <begin position="114"/>
        <end position="148"/>
    </location>
</feature>
<dbReference type="InterPro" id="IPR002711">
    <property type="entry name" value="HNH"/>
</dbReference>
<dbReference type="Proteomes" id="UP001223144">
    <property type="component" value="Unassembled WGS sequence"/>
</dbReference>
<dbReference type="InterPro" id="IPR003615">
    <property type="entry name" value="HNH_nuc"/>
</dbReference>
<evidence type="ECO:0000259" key="1">
    <source>
        <dbReference type="Pfam" id="PF01844"/>
    </source>
</evidence>
<evidence type="ECO:0000313" key="3">
    <source>
        <dbReference type="Proteomes" id="UP001223144"/>
    </source>
</evidence>
<keyword evidence="3" id="KW-1185">Reference proteome</keyword>
<proteinExistence type="predicted"/>
<name>A0ABT6HXE2_9ACTN</name>
<accession>A0ABT6HXE2</accession>
<keyword evidence="2" id="KW-0540">Nuclease</keyword>
<sequence length="164" mass="19207">MIAHYWGAFNPERQDRWVFGHRESGLYLIKFSWTKIVRHALVKGRASKDDPSLIEYWANRSRKRTQPNSRKWVTNLAVRQKGLCPKCGLDLIEGAEFEPQDVREWVQWFSASARRLHVHHLVYRRDGGSDERSNLELMHADCHREHHALDSRTKGKPQASLQPA</sequence>
<dbReference type="CDD" id="cd00085">
    <property type="entry name" value="HNHc"/>
    <property type="match status" value="1"/>
</dbReference>
<dbReference type="GO" id="GO:0004519">
    <property type="term" value="F:endonuclease activity"/>
    <property type="evidence" value="ECO:0007669"/>
    <property type="project" value="UniProtKB-KW"/>
</dbReference>
<dbReference type="Gene3D" id="1.10.30.50">
    <property type="match status" value="1"/>
</dbReference>
<keyword evidence="2" id="KW-0378">Hydrolase</keyword>
<evidence type="ECO:0000313" key="2">
    <source>
        <dbReference type="EMBL" id="MDH2393373.1"/>
    </source>
</evidence>